<dbReference type="AlphaFoldDB" id="A0A1L3JKE6"/>
<dbReference type="RefSeq" id="WP_072556087.1">
    <property type="nucleotide sequence ID" value="NZ_CP018155.1"/>
</dbReference>
<dbReference type="EMBL" id="CP018155">
    <property type="protein sequence ID" value="APG65563.1"/>
    <property type="molecule type" value="Genomic_DNA"/>
</dbReference>
<gene>
    <name evidence="2" type="ORF">LPB136_09410</name>
</gene>
<reference evidence="2 3" key="1">
    <citation type="submission" date="2016-11" db="EMBL/GenBank/DDBJ databases">
        <title>Tenacibaculum sp. LPB0136, isolated from marine environment.</title>
        <authorList>
            <person name="Kim E."/>
            <person name="Yi H."/>
        </authorList>
    </citation>
    <scope>NUCLEOTIDE SEQUENCE [LARGE SCALE GENOMIC DNA]</scope>
    <source>
        <strain evidence="2 3">LPB0136</strain>
    </source>
</reference>
<evidence type="ECO:0008006" key="4">
    <source>
        <dbReference type="Google" id="ProtNLM"/>
    </source>
</evidence>
<dbReference type="InterPro" id="IPR008969">
    <property type="entry name" value="CarboxyPept-like_regulatory"/>
</dbReference>
<proteinExistence type="predicted"/>
<dbReference type="Proteomes" id="UP000181898">
    <property type="component" value="Chromosome"/>
</dbReference>
<sequence length="815" mass="93603">MKKITTLLFVFISIAVFSQIRGTVTDTNNKALSFVSVYLDGTVTGTTTNDNGEYILPIKKTGNHTLIFQFLGYKTLSKKVKIESFPYNLSVKLTEEEFVLEEVLISSEEDPANKIIRNVIANKEKNTDKMAAYTAKFYSRGLFKIKDAPEKILGQTLGDFGGGLDSTRSGIIYLSETISNISFQKKPQKFKEHIIASKVSGRDNGISFNRAEEANFDFYQNQVVVADANLVSPIANNAFGFYKFKLEGIFYDKNGKLINKIKITPKRENDRVFTGFIYVVEDDWMLYGVDATVTGTQVNITAVDKLHFKLNYNFSEAQKTWILISQTVDFKIGMFGFNINGRFSAAYSEYDFAPNFTDKTFTNQVLSFEKQATKKDSVYWNKLRPVPLTIEETKDYTIKDSIKIVRKSKKYLDSVDVKRNKLNWLSPITGYTYRNSYKDWRVSFNSPLTSINFNTVKGYNATVGLSYFKRLNDEGKWWNTGVDLNYGLSEKKLRPVFYFNKKWNNLKRPRLNVSGGISTPQFNNRNPISKLYNSFNSIFWERNYLKIYEKTYARVGYSQEAVNGILVNGSLEYANRKPLFNTTNYSAINRDNVSYTANNPQLFNEHKIWSLNVGANITFGQKYLLYPNRKFNMDSNKYPSLYIGYRKNFGADNEQLNSDLFTARLRQNITVGNLGDFRYNIRSGIFLEKKNIALMDYLHANGNLLKLTPNNNHTNRFNLLDYYAFSTNDKYAEMHVEHNFKGAILGKIPLIEKLNFHLVGGAKALFTADRKPYTEYSVGIDNIGWGKWRVLRVDYVRSNYNGQTNNGFVFGVSLF</sequence>
<accession>A0A1L3JKE6</accession>
<feature type="signal peptide" evidence="1">
    <location>
        <begin position="1"/>
        <end position="18"/>
    </location>
</feature>
<evidence type="ECO:0000313" key="3">
    <source>
        <dbReference type="Proteomes" id="UP000181898"/>
    </source>
</evidence>
<dbReference type="Gene3D" id="2.60.40.1120">
    <property type="entry name" value="Carboxypeptidase-like, regulatory domain"/>
    <property type="match status" value="1"/>
</dbReference>
<organism evidence="2 3">
    <name type="scientific">Tenacibaculum todarodis</name>
    <dbReference type="NCBI Taxonomy" id="1850252"/>
    <lineage>
        <taxon>Bacteria</taxon>
        <taxon>Pseudomonadati</taxon>
        <taxon>Bacteroidota</taxon>
        <taxon>Flavobacteriia</taxon>
        <taxon>Flavobacteriales</taxon>
        <taxon>Flavobacteriaceae</taxon>
        <taxon>Tenacibaculum</taxon>
    </lineage>
</organism>
<dbReference type="Pfam" id="PF13715">
    <property type="entry name" value="CarbopepD_reg_2"/>
    <property type="match status" value="1"/>
</dbReference>
<name>A0A1L3JKE6_9FLAO</name>
<dbReference type="Pfam" id="PF18939">
    <property type="entry name" value="DUF5686"/>
    <property type="match status" value="1"/>
</dbReference>
<keyword evidence="1" id="KW-0732">Signal</keyword>
<feature type="chain" id="PRO_5012588992" description="Membrane receptor RagA" evidence="1">
    <location>
        <begin position="19"/>
        <end position="815"/>
    </location>
</feature>
<dbReference type="KEGG" id="ten:LPB136_09410"/>
<dbReference type="SUPFAM" id="SSF49464">
    <property type="entry name" value="Carboxypeptidase regulatory domain-like"/>
    <property type="match status" value="1"/>
</dbReference>
<protein>
    <recommendedName>
        <fullName evidence="4">Membrane receptor RagA</fullName>
    </recommendedName>
</protein>
<dbReference type="OrthoDB" id="983143at2"/>
<keyword evidence="3" id="KW-1185">Reference proteome</keyword>
<dbReference type="InterPro" id="IPR043741">
    <property type="entry name" value="DUF5686"/>
</dbReference>
<dbReference type="STRING" id="1850252.LPB136_09410"/>
<evidence type="ECO:0000313" key="2">
    <source>
        <dbReference type="EMBL" id="APG65563.1"/>
    </source>
</evidence>
<evidence type="ECO:0000256" key="1">
    <source>
        <dbReference type="SAM" id="SignalP"/>
    </source>
</evidence>